<name>A0A4U6Q8J6_9ACTN</name>
<keyword evidence="11" id="KW-1185">Reference proteome</keyword>
<comment type="similarity">
    <text evidence="2">Belongs to the peptide transporter carbon starvation (CstA) (TC 2.A.114) family.</text>
</comment>
<evidence type="ECO:0000259" key="9">
    <source>
        <dbReference type="Pfam" id="PF02554"/>
    </source>
</evidence>
<reference evidence="10 11" key="1">
    <citation type="submission" date="2019-05" db="EMBL/GenBank/DDBJ databases">
        <title>Nakamurella sp. N5BH11, whole genome shotgun sequence.</title>
        <authorList>
            <person name="Tuo L."/>
        </authorList>
    </citation>
    <scope>NUCLEOTIDE SEQUENCE [LARGE SCALE GENOMIC DNA]</scope>
    <source>
        <strain evidence="10 11">N5BH11</strain>
    </source>
</reference>
<evidence type="ECO:0000313" key="10">
    <source>
        <dbReference type="EMBL" id="TKV55966.1"/>
    </source>
</evidence>
<feature type="transmembrane region" description="Helical" evidence="8">
    <location>
        <begin position="287"/>
        <end position="308"/>
    </location>
</feature>
<feature type="domain" description="CstA N-terminal" evidence="9">
    <location>
        <begin position="64"/>
        <end position="629"/>
    </location>
</feature>
<dbReference type="PANTHER" id="PTHR30252">
    <property type="entry name" value="INNER MEMBRANE PEPTIDE TRANSPORTER"/>
    <property type="match status" value="1"/>
</dbReference>
<dbReference type="OrthoDB" id="9761224at2"/>
<feature type="transmembrane region" description="Helical" evidence="8">
    <location>
        <begin position="192"/>
        <end position="216"/>
    </location>
</feature>
<proteinExistence type="inferred from homology"/>
<feature type="transmembrane region" description="Helical" evidence="8">
    <location>
        <begin position="148"/>
        <end position="171"/>
    </location>
</feature>
<evidence type="ECO:0000256" key="4">
    <source>
        <dbReference type="ARBA" id="ARBA00022475"/>
    </source>
</evidence>
<dbReference type="InterPro" id="IPR051605">
    <property type="entry name" value="CstA"/>
</dbReference>
<feature type="transmembrane region" description="Helical" evidence="8">
    <location>
        <begin position="500"/>
        <end position="517"/>
    </location>
</feature>
<gene>
    <name evidence="10" type="ORF">FDO65_21725</name>
</gene>
<dbReference type="PANTHER" id="PTHR30252:SF3">
    <property type="entry name" value="PYRUVATE_PROTON SYMPORTER BTST"/>
    <property type="match status" value="1"/>
</dbReference>
<accession>A0A4U6Q8J6</accession>
<feature type="transmembrane region" description="Helical" evidence="8">
    <location>
        <begin position="315"/>
        <end position="332"/>
    </location>
</feature>
<evidence type="ECO:0000256" key="7">
    <source>
        <dbReference type="ARBA" id="ARBA00023136"/>
    </source>
</evidence>
<keyword evidence="6 8" id="KW-1133">Transmembrane helix</keyword>
<evidence type="ECO:0000256" key="6">
    <source>
        <dbReference type="ARBA" id="ARBA00022989"/>
    </source>
</evidence>
<feature type="transmembrane region" description="Helical" evidence="8">
    <location>
        <begin position="39"/>
        <end position="59"/>
    </location>
</feature>
<protein>
    <submittedName>
        <fullName evidence="10">Carbon starvation protein A</fullName>
    </submittedName>
</protein>
<evidence type="ECO:0000256" key="2">
    <source>
        <dbReference type="ARBA" id="ARBA00007755"/>
    </source>
</evidence>
<feature type="transmembrane region" description="Helical" evidence="8">
    <location>
        <begin position="65"/>
        <end position="84"/>
    </location>
</feature>
<dbReference type="EMBL" id="SZZH01000009">
    <property type="protein sequence ID" value="TKV55966.1"/>
    <property type="molecule type" value="Genomic_DNA"/>
</dbReference>
<dbReference type="RefSeq" id="WP_137451859.1">
    <property type="nucleotide sequence ID" value="NZ_SZZH01000009.1"/>
</dbReference>
<feature type="transmembrane region" description="Helical" evidence="8">
    <location>
        <begin position="549"/>
        <end position="568"/>
    </location>
</feature>
<evidence type="ECO:0000256" key="5">
    <source>
        <dbReference type="ARBA" id="ARBA00022692"/>
    </source>
</evidence>
<keyword evidence="7 8" id="KW-0472">Membrane</keyword>
<dbReference type="GO" id="GO:0005886">
    <property type="term" value="C:plasma membrane"/>
    <property type="evidence" value="ECO:0007669"/>
    <property type="project" value="UniProtKB-SubCell"/>
</dbReference>
<feature type="transmembrane region" description="Helical" evidence="8">
    <location>
        <begin position="580"/>
        <end position="604"/>
    </location>
</feature>
<feature type="transmembrane region" description="Helical" evidence="8">
    <location>
        <begin position="119"/>
        <end position="142"/>
    </location>
</feature>
<evidence type="ECO:0000313" key="11">
    <source>
        <dbReference type="Proteomes" id="UP000306985"/>
    </source>
</evidence>
<dbReference type="InterPro" id="IPR003706">
    <property type="entry name" value="CstA_N"/>
</dbReference>
<dbReference type="AlphaFoldDB" id="A0A4U6Q8J6"/>
<organism evidence="10 11">
    <name type="scientific">Nakamurella flava</name>
    <dbReference type="NCBI Taxonomy" id="2576308"/>
    <lineage>
        <taxon>Bacteria</taxon>
        <taxon>Bacillati</taxon>
        <taxon>Actinomycetota</taxon>
        <taxon>Actinomycetes</taxon>
        <taxon>Nakamurellales</taxon>
        <taxon>Nakamurellaceae</taxon>
        <taxon>Nakamurella</taxon>
    </lineage>
</organism>
<keyword evidence="3" id="KW-0813">Transport</keyword>
<evidence type="ECO:0000256" key="1">
    <source>
        <dbReference type="ARBA" id="ARBA00004651"/>
    </source>
</evidence>
<feature type="transmembrane region" description="Helical" evidence="8">
    <location>
        <begin position="394"/>
        <end position="417"/>
    </location>
</feature>
<feature type="transmembrane region" description="Helical" evidence="8">
    <location>
        <begin position="252"/>
        <end position="271"/>
    </location>
</feature>
<evidence type="ECO:0000256" key="8">
    <source>
        <dbReference type="SAM" id="Phobius"/>
    </source>
</evidence>
<dbReference type="GO" id="GO:0009267">
    <property type="term" value="P:cellular response to starvation"/>
    <property type="evidence" value="ECO:0007669"/>
    <property type="project" value="InterPro"/>
</dbReference>
<keyword evidence="4" id="KW-1003">Cell membrane</keyword>
<dbReference type="Pfam" id="PF02554">
    <property type="entry name" value="CstA"/>
    <property type="match status" value="1"/>
</dbReference>
<sequence length="754" mass="81133">MTLQARESVEDGVEYVRTDPDRPPVAVRENFAWTPAKRLTYAAIALLGGIAWVMIAVVRGEHVNAVWFVFAAVCTYVIAFRFYARLIEYRVVRPRDERATPAEKYENGKDFMPTDRRVLFGHHFAAIAGAGPLVGPVLAAQMGYLPGTIWIIVGVVVAGAVQDYLVLSISIRRRGRSLGQMARDELGRVGGIAAMIAVFVIMIILIAVLALVVVNALAESPWGVFSIAMTIPIALFMGCYLRYWRPGKVSEVSLIGVVLLLLAIVAGGWVAETEWGADVFTLSKVTIAWWILIYGLAASVLPVWLLLAPRDYLSTFMKVGTIVLLAVGILIARPEMQMPAITPFAGAGNGPAFAGSLFPFLFITIACGALSGFHALISSGTTPKLIEKESQAKVIGYGGMLTESFVAIMALITACVLDQHLYFAMNAPLGLTGGTPETAAAYVNGLGLNGVNISPEVFAKAAEDVGEESIISRTGGAPTLAFGMSEIMHEVIGGEGLKSFWYHFAIMFEALFILTTVDAGTRVARFMLSDSIGNIPGPARKFRDPSWRVGAWVCSLIVVGLWGAILLMGVTDPLGGINTLFPLFGIANQLLAAVALTVVFCVLIKKQLYKWCWIAGVPLVWDLVVTMTASYQKIFSSVPAIGYWAQHSAFKAAQERGEQSFGTARTPEAIEAVIRNTFIQGTLSILFASLVIVVVLAGAAVCVKSIRAGGLPTSEEPDEPSQLFAPKSFVPTAAEKRIEKEWADAGLVRERAGH</sequence>
<comment type="caution">
    <text evidence="10">The sequence shown here is derived from an EMBL/GenBank/DDBJ whole genome shotgun (WGS) entry which is preliminary data.</text>
</comment>
<evidence type="ECO:0000256" key="3">
    <source>
        <dbReference type="ARBA" id="ARBA00022448"/>
    </source>
</evidence>
<feature type="transmembrane region" description="Helical" evidence="8">
    <location>
        <begin position="683"/>
        <end position="703"/>
    </location>
</feature>
<feature type="transmembrane region" description="Helical" evidence="8">
    <location>
        <begin position="352"/>
        <end position="373"/>
    </location>
</feature>
<comment type="subcellular location">
    <subcellularLocation>
        <location evidence="1">Cell membrane</location>
        <topology evidence="1">Multi-pass membrane protein</topology>
    </subcellularLocation>
</comment>
<keyword evidence="5 8" id="KW-0812">Transmembrane</keyword>
<feature type="transmembrane region" description="Helical" evidence="8">
    <location>
        <begin position="222"/>
        <end position="240"/>
    </location>
</feature>
<dbReference type="Proteomes" id="UP000306985">
    <property type="component" value="Unassembled WGS sequence"/>
</dbReference>